<gene>
    <name evidence="1" type="ORF">CPter91_4958</name>
</gene>
<dbReference type="AlphaFoldDB" id="A0A127QB69"/>
<dbReference type="EMBL" id="CP013234">
    <property type="protein sequence ID" value="AMP07251.1"/>
    <property type="molecule type" value="Genomic_DNA"/>
</dbReference>
<protein>
    <submittedName>
        <fullName evidence="1">Uncharacterized protein</fullName>
    </submittedName>
</protein>
<evidence type="ECO:0000313" key="1">
    <source>
        <dbReference type="EMBL" id="AMP07251.1"/>
    </source>
</evidence>
<accession>A0A127QB69</accession>
<dbReference type="STRING" id="279113.CPter91_4958"/>
<dbReference type="PATRIC" id="fig|279113.9.peg.4911"/>
<dbReference type="KEGG" id="cpra:CPter91_4958"/>
<dbReference type="Proteomes" id="UP000074561">
    <property type="component" value="Chromosome"/>
</dbReference>
<proteinExistence type="predicted"/>
<sequence>MFYIRAIDGPNRRLRVYYLAPVESGAFVHLEAMKNNRTGQSNSWLEYCMLCIFRTEK</sequence>
<name>A0A127QB69_9BURK</name>
<reference evidence="1 2" key="1">
    <citation type="submission" date="2015-11" db="EMBL/GenBank/DDBJ databases">
        <title>Exploring the genomic traits of fungus-feeding bacterial genus Collimonas.</title>
        <authorList>
            <person name="Song C."/>
            <person name="Schmidt R."/>
            <person name="de Jager V."/>
            <person name="Krzyzanowska D."/>
            <person name="Jongedijk E."/>
            <person name="Cankar K."/>
            <person name="Beekwilder J."/>
            <person name="van Veen A."/>
            <person name="de Boer W."/>
            <person name="van Veen J.A."/>
            <person name="Garbeva P."/>
        </authorList>
    </citation>
    <scope>NUCLEOTIDE SEQUENCE [LARGE SCALE GENOMIC DNA]</scope>
    <source>
        <strain evidence="1 2">Ter91</strain>
    </source>
</reference>
<organism evidence="1 2">
    <name type="scientific">Collimonas pratensis</name>
    <dbReference type="NCBI Taxonomy" id="279113"/>
    <lineage>
        <taxon>Bacteria</taxon>
        <taxon>Pseudomonadati</taxon>
        <taxon>Pseudomonadota</taxon>
        <taxon>Betaproteobacteria</taxon>
        <taxon>Burkholderiales</taxon>
        <taxon>Oxalobacteraceae</taxon>
        <taxon>Collimonas</taxon>
    </lineage>
</organism>
<evidence type="ECO:0000313" key="2">
    <source>
        <dbReference type="Proteomes" id="UP000074561"/>
    </source>
</evidence>